<dbReference type="WBParaSite" id="ALUE_0000054301-mRNA-1">
    <property type="protein sequence ID" value="ALUE_0000054301-mRNA-1"/>
    <property type="gene ID" value="ALUE_0000054301"/>
</dbReference>
<dbReference type="Proteomes" id="UP000036681">
    <property type="component" value="Unplaced"/>
</dbReference>
<evidence type="ECO:0000313" key="3">
    <source>
        <dbReference type="WBParaSite" id="ALUE_0000054301-mRNA-1"/>
    </source>
</evidence>
<feature type="transmembrane region" description="Helical" evidence="1">
    <location>
        <begin position="20"/>
        <end position="43"/>
    </location>
</feature>
<accession>A0A0M3HG98</accession>
<evidence type="ECO:0000256" key="1">
    <source>
        <dbReference type="SAM" id="Phobius"/>
    </source>
</evidence>
<dbReference type="AlphaFoldDB" id="A0A0M3HG98"/>
<sequence>MRAEIELSDFMQKWYIQAPFIIILFEVIAICVVRSVLAFMGIVKYRHKRDECYKAPILDSSYFSGGPTYLEV</sequence>
<keyword evidence="1" id="KW-1133">Transmembrane helix</keyword>
<reference evidence="3" key="1">
    <citation type="submission" date="2017-02" db="UniProtKB">
        <authorList>
            <consortium name="WormBaseParasite"/>
        </authorList>
    </citation>
    <scope>IDENTIFICATION</scope>
</reference>
<keyword evidence="1" id="KW-0812">Transmembrane</keyword>
<organism evidence="2 3">
    <name type="scientific">Ascaris lumbricoides</name>
    <name type="common">Giant roundworm</name>
    <dbReference type="NCBI Taxonomy" id="6252"/>
    <lineage>
        <taxon>Eukaryota</taxon>
        <taxon>Metazoa</taxon>
        <taxon>Ecdysozoa</taxon>
        <taxon>Nematoda</taxon>
        <taxon>Chromadorea</taxon>
        <taxon>Rhabditida</taxon>
        <taxon>Spirurina</taxon>
        <taxon>Ascaridomorpha</taxon>
        <taxon>Ascaridoidea</taxon>
        <taxon>Ascarididae</taxon>
        <taxon>Ascaris</taxon>
    </lineage>
</organism>
<evidence type="ECO:0000313" key="2">
    <source>
        <dbReference type="Proteomes" id="UP000036681"/>
    </source>
</evidence>
<proteinExistence type="predicted"/>
<name>A0A0M3HG98_ASCLU</name>
<protein>
    <submittedName>
        <fullName evidence="3">Anoctamin</fullName>
    </submittedName>
</protein>
<keyword evidence="2" id="KW-1185">Reference proteome</keyword>
<keyword evidence="1" id="KW-0472">Membrane</keyword>